<dbReference type="AlphaFoldDB" id="A0A8J3XKV1"/>
<dbReference type="Pfam" id="PF03795">
    <property type="entry name" value="YCII"/>
    <property type="match status" value="1"/>
</dbReference>
<dbReference type="Gene3D" id="3.30.70.1060">
    <property type="entry name" value="Dimeric alpha+beta barrel"/>
    <property type="match status" value="1"/>
</dbReference>
<organism evidence="4 5">
    <name type="scientific">Planotetraspora phitsanulokensis</name>
    <dbReference type="NCBI Taxonomy" id="575192"/>
    <lineage>
        <taxon>Bacteria</taxon>
        <taxon>Bacillati</taxon>
        <taxon>Actinomycetota</taxon>
        <taxon>Actinomycetes</taxon>
        <taxon>Streptosporangiales</taxon>
        <taxon>Streptosporangiaceae</taxon>
        <taxon>Planotetraspora</taxon>
    </lineage>
</organism>
<dbReference type="PANTHER" id="PTHR35174:SF3">
    <property type="entry name" value="BLL7171 PROTEIN"/>
    <property type="match status" value="1"/>
</dbReference>
<dbReference type="EMBL" id="BOOP01000022">
    <property type="protein sequence ID" value="GII39963.1"/>
    <property type="molecule type" value="Genomic_DNA"/>
</dbReference>
<evidence type="ECO:0000256" key="2">
    <source>
        <dbReference type="SAM" id="MobiDB-lite"/>
    </source>
</evidence>
<dbReference type="InterPro" id="IPR005545">
    <property type="entry name" value="YCII"/>
</dbReference>
<sequence>MREFSAGDVKTTAVAPTNRSKGPSGARDPEEYEMKFLISLHINPAVLDALTDEERAAIGDGHSRFLDALKKSGELISTQALVDPSQAAVVAVRNGQPVVTDGPFLEAKEYLGGFYLIDCENKERAIELASQIPDTAIEGLGVEVRQVMFADGQLEA</sequence>
<accession>A0A8J3XKV1</accession>
<feature type="domain" description="YCII-related" evidence="3">
    <location>
        <begin position="34"/>
        <end position="147"/>
    </location>
</feature>
<comment type="caution">
    <text evidence="4">The sequence shown here is derived from an EMBL/GenBank/DDBJ whole genome shotgun (WGS) entry which is preliminary data.</text>
</comment>
<reference evidence="4 5" key="1">
    <citation type="submission" date="2021-01" db="EMBL/GenBank/DDBJ databases">
        <title>Whole genome shotgun sequence of Planotetraspora phitsanulokensis NBRC 104273.</title>
        <authorList>
            <person name="Komaki H."/>
            <person name="Tamura T."/>
        </authorList>
    </citation>
    <scope>NUCLEOTIDE SEQUENCE [LARGE SCALE GENOMIC DNA]</scope>
    <source>
        <strain evidence="4 5">NBRC 104273</strain>
    </source>
</reference>
<dbReference type="InterPro" id="IPR011008">
    <property type="entry name" value="Dimeric_a/b-barrel"/>
</dbReference>
<dbReference type="SUPFAM" id="SSF54909">
    <property type="entry name" value="Dimeric alpha+beta barrel"/>
    <property type="match status" value="1"/>
</dbReference>
<comment type="similarity">
    <text evidence="1">Belongs to the YciI family.</text>
</comment>
<dbReference type="Proteomes" id="UP000622547">
    <property type="component" value="Unassembled WGS sequence"/>
</dbReference>
<evidence type="ECO:0000313" key="4">
    <source>
        <dbReference type="EMBL" id="GII39963.1"/>
    </source>
</evidence>
<gene>
    <name evidence="4" type="ORF">Pph01_49660</name>
</gene>
<dbReference type="RefSeq" id="WP_239116977.1">
    <property type="nucleotide sequence ID" value="NZ_BAABHI010000003.1"/>
</dbReference>
<feature type="region of interest" description="Disordered" evidence="2">
    <location>
        <begin position="1"/>
        <end position="28"/>
    </location>
</feature>
<evidence type="ECO:0000259" key="3">
    <source>
        <dbReference type="Pfam" id="PF03795"/>
    </source>
</evidence>
<name>A0A8J3XKV1_9ACTN</name>
<keyword evidence="5" id="KW-1185">Reference proteome</keyword>
<protein>
    <recommendedName>
        <fullName evidence="3">YCII-related domain-containing protein</fullName>
    </recommendedName>
</protein>
<proteinExistence type="inferred from homology"/>
<evidence type="ECO:0000313" key="5">
    <source>
        <dbReference type="Proteomes" id="UP000622547"/>
    </source>
</evidence>
<dbReference type="PANTHER" id="PTHR35174">
    <property type="entry name" value="BLL7171 PROTEIN-RELATED"/>
    <property type="match status" value="1"/>
</dbReference>
<evidence type="ECO:0000256" key="1">
    <source>
        <dbReference type="ARBA" id="ARBA00007689"/>
    </source>
</evidence>